<gene>
    <name evidence="1" type="ORF">G8D99_15450</name>
</gene>
<dbReference type="EMBL" id="CP049916">
    <property type="protein sequence ID" value="QIO10262.1"/>
    <property type="molecule type" value="Genomic_DNA"/>
</dbReference>
<dbReference type="GO" id="GO:0016740">
    <property type="term" value="F:transferase activity"/>
    <property type="evidence" value="ECO:0007669"/>
    <property type="project" value="UniProtKB-KW"/>
</dbReference>
<keyword evidence="2" id="KW-1185">Reference proteome</keyword>
<accession>A0A6G8S832</accession>
<proteinExistence type="predicted"/>
<name>A0A6G8S832_9GAMM</name>
<sequence>MTLSLEKHYRQQLEALILKNRMIMSILKALHSVEPNAYIAAGIIRNTVWAHLHDVEYDLNGTEVDVIFYDPDEANVRAHQVSLEMTRLYPNMQWDITNQATVHHWYIKDNGESIAPLKSIEHALSLWPETATAVAVRLNVGDQLDIVAPFGLTDLFELKLRWNPALVSYAGFIKRRDEKLFLQRWPKLQMMNHGT</sequence>
<dbReference type="RefSeq" id="WP_166327397.1">
    <property type="nucleotide sequence ID" value="NZ_CP049916.1"/>
</dbReference>
<dbReference type="Proteomes" id="UP000501939">
    <property type="component" value="Chromosome"/>
</dbReference>
<reference evidence="1 2" key="1">
    <citation type="submission" date="2020-03" db="EMBL/GenBank/DDBJ databases">
        <authorList>
            <person name="Zhu W."/>
        </authorList>
    </citation>
    <scope>NUCLEOTIDE SEQUENCE [LARGE SCALE GENOMIC DNA]</scope>
    <source>
        <strain evidence="1 2">185</strain>
    </source>
</reference>
<keyword evidence="1" id="KW-0808">Transferase</keyword>
<protein>
    <submittedName>
        <fullName evidence="1">Nucleotidyltransferase family protein</fullName>
    </submittedName>
</protein>
<evidence type="ECO:0000313" key="1">
    <source>
        <dbReference type="EMBL" id="QIO10262.1"/>
    </source>
</evidence>
<dbReference type="InterPro" id="IPR009267">
    <property type="entry name" value="NTP_transf_6"/>
</dbReference>
<dbReference type="Pfam" id="PF06042">
    <property type="entry name" value="NTP_transf_6"/>
    <property type="match status" value="1"/>
</dbReference>
<organism evidence="1 2">
    <name type="scientific">Acinetobacter lanii</name>
    <dbReference type="NCBI Taxonomy" id="2715163"/>
    <lineage>
        <taxon>Bacteria</taxon>
        <taxon>Pseudomonadati</taxon>
        <taxon>Pseudomonadota</taxon>
        <taxon>Gammaproteobacteria</taxon>
        <taxon>Moraxellales</taxon>
        <taxon>Moraxellaceae</taxon>
        <taxon>Acinetobacter</taxon>
    </lineage>
</organism>
<dbReference type="KEGG" id="alj:G8D99_15450"/>
<dbReference type="AlphaFoldDB" id="A0A6G8S832"/>
<evidence type="ECO:0000313" key="2">
    <source>
        <dbReference type="Proteomes" id="UP000501939"/>
    </source>
</evidence>
<dbReference type="PANTHER" id="PTHR39166">
    <property type="entry name" value="BLL1166 PROTEIN"/>
    <property type="match status" value="1"/>
</dbReference>
<dbReference type="PANTHER" id="PTHR39166:SF1">
    <property type="entry name" value="BLL1166 PROTEIN"/>
    <property type="match status" value="1"/>
</dbReference>